<dbReference type="GeneID" id="34618559"/>
<dbReference type="Proteomes" id="UP000515125">
    <property type="component" value="Unplaced"/>
</dbReference>
<evidence type="ECO:0000313" key="3">
    <source>
        <dbReference type="RefSeq" id="XP_026190764.1"/>
    </source>
</evidence>
<name>A0A6P6RT91_9EIME</name>
<dbReference type="AlphaFoldDB" id="A0A6P6RT91"/>
<accession>A0A6P6RT91</accession>
<sequence>MNGSTQEVQTAAVNSRSLRKPPLTSSVGTSRIIPSFPFGLGSATQQPISLRRETPSPVASYSWTLRRRPHSKRPSGTPPSWGTVKSNSAGNPSAASWTPSQSFSRTLAGGDLSAASRLLSKLSQEPPRGGPSIELLPSTLRGSISATPSAAEAARRYVAAAVASDGSVAAAATKAGEIVVFFLPEKRACCPLLPATWAQHGVFGAPRRSSRHRQACSGTRALREASRCSSADYSSFEGTLSRRTPESFLTNGHVRVQRPQTPFQTDLHVSKVGALNRTDKPRRLKRLLLLQAGGVLTVWREQQPQKQDIDRSARASGGASAQKQTQRHQHRPYKRECCLDAAAASVLHSGTAAAPSCYSFSQYGFHI</sequence>
<feature type="compositionally biased region" description="Polar residues" evidence="1">
    <location>
        <begin position="78"/>
        <end position="102"/>
    </location>
</feature>
<feature type="region of interest" description="Disordered" evidence="1">
    <location>
        <begin position="1"/>
        <end position="102"/>
    </location>
</feature>
<evidence type="ECO:0000313" key="2">
    <source>
        <dbReference type="Proteomes" id="UP000515125"/>
    </source>
</evidence>
<organism evidence="2 3">
    <name type="scientific">Cyclospora cayetanensis</name>
    <dbReference type="NCBI Taxonomy" id="88456"/>
    <lineage>
        <taxon>Eukaryota</taxon>
        <taxon>Sar</taxon>
        <taxon>Alveolata</taxon>
        <taxon>Apicomplexa</taxon>
        <taxon>Conoidasida</taxon>
        <taxon>Coccidia</taxon>
        <taxon>Eucoccidiorida</taxon>
        <taxon>Eimeriorina</taxon>
        <taxon>Eimeriidae</taxon>
        <taxon>Cyclospora</taxon>
    </lineage>
</organism>
<gene>
    <name evidence="3" type="primary">LOC34618559</name>
</gene>
<evidence type="ECO:0000256" key="1">
    <source>
        <dbReference type="SAM" id="MobiDB-lite"/>
    </source>
</evidence>
<proteinExistence type="predicted"/>
<reference evidence="3" key="1">
    <citation type="submission" date="2025-08" db="UniProtKB">
        <authorList>
            <consortium name="RefSeq"/>
        </authorList>
    </citation>
    <scope>IDENTIFICATION</scope>
</reference>
<protein>
    <submittedName>
        <fullName evidence="3">Uncharacterized protein LOC34618559</fullName>
    </submittedName>
</protein>
<feature type="compositionally biased region" description="Polar residues" evidence="1">
    <location>
        <begin position="1"/>
        <end position="16"/>
    </location>
</feature>
<dbReference type="RefSeq" id="XP_026190764.1">
    <property type="nucleotide sequence ID" value="XM_026334979.1"/>
</dbReference>
<keyword evidence="2" id="KW-1185">Reference proteome</keyword>
<feature type="region of interest" description="Disordered" evidence="1">
    <location>
        <begin position="301"/>
        <end position="332"/>
    </location>
</feature>